<comment type="similarity">
    <text evidence="2">Belongs to the GTP-binding SRP family.</text>
</comment>
<dbReference type="PANTHER" id="PTHR43134:SF3">
    <property type="entry name" value="FLAGELLAR BIOSYNTHESIS PROTEIN FLHF"/>
    <property type="match status" value="1"/>
</dbReference>
<keyword evidence="5" id="KW-1003">Cell membrane</keyword>
<dbReference type="InterPro" id="IPR047040">
    <property type="entry name" value="FlhF__GTPase_dom"/>
</dbReference>
<dbReference type="GO" id="GO:0005047">
    <property type="term" value="F:signal recognition particle binding"/>
    <property type="evidence" value="ECO:0007669"/>
    <property type="project" value="TreeGrafter"/>
</dbReference>
<dbReference type="GO" id="GO:0015031">
    <property type="term" value="P:protein transport"/>
    <property type="evidence" value="ECO:0007669"/>
    <property type="project" value="UniProtKB-KW"/>
</dbReference>
<feature type="domain" description="AAA+ ATPase" evidence="15">
    <location>
        <begin position="283"/>
        <end position="433"/>
    </location>
</feature>
<dbReference type="GO" id="GO:0006614">
    <property type="term" value="P:SRP-dependent cotranslational protein targeting to membrane"/>
    <property type="evidence" value="ECO:0007669"/>
    <property type="project" value="UniProtKB-UniRule"/>
</dbReference>
<reference evidence="17 18" key="1">
    <citation type="submission" date="2018-05" db="EMBL/GenBank/DDBJ databases">
        <title>Genomic Encyclopedia of Type Strains, Phase IV (KMG-IV): sequencing the most valuable type-strain genomes for metagenomic binning, comparative biology and taxonomic classification.</title>
        <authorList>
            <person name="Goeker M."/>
        </authorList>
    </citation>
    <scope>NUCLEOTIDE SEQUENCE [LARGE SCALE GENOMIC DNA]</scope>
    <source>
        <strain evidence="17 18">DSM 14263</strain>
    </source>
</reference>
<dbReference type="AlphaFoldDB" id="A0A316HR25"/>
<dbReference type="FunFam" id="3.40.50.300:FF:000695">
    <property type="entry name" value="Flagellar biosynthesis regulator FlhF"/>
    <property type="match status" value="1"/>
</dbReference>
<comment type="subcellular location">
    <subcellularLocation>
        <location evidence="1">Cell membrane</location>
        <topology evidence="1">Peripheral membrane protein</topology>
        <orientation evidence="1">Cytoplasmic side</orientation>
    </subcellularLocation>
</comment>
<keyword evidence="8" id="KW-0653">Protein transport</keyword>
<evidence type="ECO:0000313" key="17">
    <source>
        <dbReference type="EMBL" id="PWK83065.1"/>
    </source>
</evidence>
<dbReference type="InterPro" id="IPR000897">
    <property type="entry name" value="SRP54_GTPase_dom"/>
</dbReference>
<proteinExistence type="inferred from homology"/>
<evidence type="ECO:0000256" key="2">
    <source>
        <dbReference type="ARBA" id="ARBA00008531"/>
    </source>
</evidence>
<keyword evidence="17" id="KW-0969">Cilium</keyword>
<evidence type="ECO:0000256" key="10">
    <source>
        <dbReference type="ARBA" id="ARBA00023136"/>
    </source>
</evidence>
<feature type="compositionally biased region" description="Basic and acidic residues" evidence="14">
    <location>
        <begin position="84"/>
        <end position="100"/>
    </location>
</feature>
<evidence type="ECO:0000256" key="5">
    <source>
        <dbReference type="ARBA" id="ARBA00022475"/>
    </source>
</evidence>
<dbReference type="SMART" id="SM00382">
    <property type="entry name" value="AAA"/>
    <property type="match status" value="1"/>
</dbReference>
<keyword evidence="10" id="KW-0472">Membrane</keyword>
<feature type="compositionally biased region" description="Low complexity" evidence="14">
    <location>
        <begin position="132"/>
        <end position="142"/>
    </location>
</feature>
<keyword evidence="17" id="KW-0282">Flagellum</keyword>
<dbReference type="OrthoDB" id="9778554at2"/>
<comment type="function">
    <text evidence="12">Necessary for flagellar biosynthesis. May be involved in translocation of the flagellum.</text>
</comment>
<keyword evidence="18" id="KW-1185">Reference proteome</keyword>
<evidence type="ECO:0000256" key="4">
    <source>
        <dbReference type="ARBA" id="ARBA00022448"/>
    </source>
</evidence>
<keyword evidence="6" id="KW-0547">Nucleotide-binding</keyword>
<dbReference type="SMART" id="SM00962">
    <property type="entry name" value="SRP54"/>
    <property type="match status" value="1"/>
</dbReference>
<evidence type="ECO:0000256" key="11">
    <source>
        <dbReference type="ARBA" id="ARBA00023225"/>
    </source>
</evidence>
<keyword evidence="17" id="KW-0966">Cell projection</keyword>
<feature type="compositionally biased region" description="Low complexity" evidence="14">
    <location>
        <begin position="158"/>
        <end position="180"/>
    </location>
</feature>
<feature type="compositionally biased region" description="Low complexity" evidence="14">
    <location>
        <begin position="101"/>
        <end position="110"/>
    </location>
</feature>
<protein>
    <recommendedName>
        <fullName evidence="3 13">Flagellar biosynthesis protein FlhF</fullName>
    </recommendedName>
</protein>
<gene>
    <name evidence="17" type="ORF">C7456_11413</name>
</gene>
<evidence type="ECO:0000256" key="7">
    <source>
        <dbReference type="ARBA" id="ARBA00022795"/>
    </source>
</evidence>
<name>A0A316HR25_9GAMM</name>
<accession>A0A316HR25</accession>
<evidence type="ECO:0000256" key="8">
    <source>
        <dbReference type="ARBA" id="ARBA00022927"/>
    </source>
</evidence>
<dbReference type="EMBL" id="QGHC01000014">
    <property type="protein sequence ID" value="PWK83065.1"/>
    <property type="molecule type" value="Genomic_DNA"/>
</dbReference>
<organism evidence="17 18">
    <name type="scientific">Fulvimonas soli</name>
    <dbReference type="NCBI Taxonomy" id="155197"/>
    <lineage>
        <taxon>Bacteria</taxon>
        <taxon>Pseudomonadati</taxon>
        <taxon>Pseudomonadota</taxon>
        <taxon>Gammaproteobacteria</taxon>
        <taxon>Lysobacterales</taxon>
        <taxon>Rhodanobacteraceae</taxon>
        <taxon>Fulvimonas</taxon>
    </lineage>
</organism>
<evidence type="ECO:0000256" key="1">
    <source>
        <dbReference type="ARBA" id="ARBA00004413"/>
    </source>
</evidence>
<dbReference type="InterPro" id="IPR020006">
    <property type="entry name" value="FlhF"/>
</dbReference>
<evidence type="ECO:0000259" key="15">
    <source>
        <dbReference type="SMART" id="SM00382"/>
    </source>
</evidence>
<dbReference type="SUPFAM" id="SSF52540">
    <property type="entry name" value="P-loop containing nucleoside triphosphate hydrolases"/>
    <property type="match status" value="1"/>
</dbReference>
<dbReference type="Pfam" id="PF00448">
    <property type="entry name" value="SRP54"/>
    <property type="match status" value="1"/>
</dbReference>
<feature type="region of interest" description="Disordered" evidence="14">
    <location>
        <begin position="61"/>
        <end position="180"/>
    </location>
</feature>
<evidence type="ECO:0000256" key="12">
    <source>
        <dbReference type="ARBA" id="ARBA00025337"/>
    </source>
</evidence>
<evidence type="ECO:0000256" key="13">
    <source>
        <dbReference type="NCBIfam" id="TIGR03499"/>
    </source>
</evidence>
<dbReference type="Proteomes" id="UP000245812">
    <property type="component" value="Unassembled WGS sequence"/>
</dbReference>
<feature type="domain" description="SRP54-type proteins GTP-binding" evidence="16">
    <location>
        <begin position="284"/>
        <end position="480"/>
    </location>
</feature>
<sequence length="504" mass="53567">MKIKRFVAQDMRQAMRLVREEQGPDAVILSTRRLDDGIEIIAAVDYDEALVREAARHGAPLPAAPRQAEAPVVEGSAAGAGEARLQDRGRRPLPPGRDDVAGATSVGAASGRDRPDATPHRAANPTPPADIPASPAAVPSRARTAEAAAPNVTRMDNARAAAPAKPAAPARPAAAPGEPAQVLMHPLIERAAADTRRLRAELNSMREMLELQLSSLAWNDMERRHPLRARVLRELTRLGIDADVARRLADELPQEINPEQARYLPLGLLSRALPVGLRGRGEEGGVLALVGPTGVGKTTTLAKLAARAVRRHGPGQVALVSTDHYRIGAAAQLEHYGRLLGVRVYPADDAASLRQVLRMLEGKHTVLVDTAGLAGSDPRLEQQMDVLNEVAHGGDTGLHACVVLAANAQSQSLDEAVRAYLPLEPHACILTKLDEAPCLGGALSALIRHRLPLDYTTDGQRVPEDIAVADARALVCRAAKALRSNAPAEDDLMAERFGFAVAQA</sequence>
<dbReference type="NCBIfam" id="TIGR03499">
    <property type="entry name" value="FlhF"/>
    <property type="match status" value="1"/>
</dbReference>
<dbReference type="GO" id="GO:0005886">
    <property type="term" value="C:plasma membrane"/>
    <property type="evidence" value="ECO:0007669"/>
    <property type="project" value="UniProtKB-SubCell"/>
</dbReference>
<dbReference type="Gene3D" id="3.40.50.300">
    <property type="entry name" value="P-loop containing nucleotide triphosphate hydrolases"/>
    <property type="match status" value="1"/>
</dbReference>
<evidence type="ECO:0000256" key="3">
    <source>
        <dbReference type="ARBA" id="ARBA00014919"/>
    </source>
</evidence>
<dbReference type="GO" id="GO:0005525">
    <property type="term" value="F:GTP binding"/>
    <property type="evidence" value="ECO:0007669"/>
    <property type="project" value="UniProtKB-UniRule"/>
</dbReference>
<keyword evidence="4" id="KW-0813">Transport</keyword>
<keyword evidence="7" id="KW-1005">Bacterial flagellum biogenesis</keyword>
<evidence type="ECO:0000256" key="14">
    <source>
        <dbReference type="SAM" id="MobiDB-lite"/>
    </source>
</evidence>
<dbReference type="RefSeq" id="WP_109724547.1">
    <property type="nucleotide sequence ID" value="NZ_MSZV01000068.1"/>
</dbReference>
<feature type="compositionally biased region" description="Low complexity" evidence="14">
    <location>
        <begin position="68"/>
        <end position="83"/>
    </location>
</feature>
<dbReference type="InterPro" id="IPR003593">
    <property type="entry name" value="AAA+_ATPase"/>
</dbReference>
<dbReference type="CDD" id="cd17873">
    <property type="entry name" value="FlhF"/>
    <property type="match status" value="1"/>
</dbReference>
<evidence type="ECO:0000259" key="16">
    <source>
        <dbReference type="SMART" id="SM00962"/>
    </source>
</evidence>
<evidence type="ECO:0000256" key="9">
    <source>
        <dbReference type="ARBA" id="ARBA00023134"/>
    </source>
</evidence>
<keyword evidence="11" id="KW-1006">Bacterial flagellum protein export</keyword>
<dbReference type="InterPro" id="IPR027417">
    <property type="entry name" value="P-loop_NTPase"/>
</dbReference>
<evidence type="ECO:0000256" key="6">
    <source>
        <dbReference type="ARBA" id="ARBA00022741"/>
    </source>
</evidence>
<keyword evidence="9" id="KW-0342">GTP-binding</keyword>
<dbReference type="GO" id="GO:0003924">
    <property type="term" value="F:GTPase activity"/>
    <property type="evidence" value="ECO:0007669"/>
    <property type="project" value="UniProtKB-UniRule"/>
</dbReference>
<dbReference type="PANTHER" id="PTHR43134">
    <property type="entry name" value="SIGNAL RECOGNITION PARTICLE RECEPTOR SUBUNIT ALPHA"/>
    <property type="match status" value="1"/>
</dbReference>
<evidence type="ECO:0000313" key="18">
    <source>
        <dbReference type="Proteomes" id="UP000245812"/>
    </source>
</evidence>
<dbReference type="GO" id="GO:0044781">
    <property type="term" value="P:bacterial-type flagellum organization"/>
    <property type="evidence" value="ECO:0007669"/>
    <property type="project" value="UniProtKB-UniRule"/>
</dbReference>
<comment type="caution">
    <text evidence="17">The sequence shown here is derived from an EMBL/GenBank/DDBJ whole genome shotgun (WGS) entry which is preliminary data.</text>
</comment>